<evidence type="ECO:0000313" key="8">
    <source>
        <dbReference type="Proteomes" id="UP000243887"/>
    </source>
</evidence>
<feature type="transmembrane region" description="Helical" evidence="6">
    <location>
        <begin position="383"/>
        <end position="401"/>
    </location>
</feature>
<feature type="transmembrane region" description="Helical" evidence="6">
    <location>
        <begin position="354"/>
        <end position="377"/>
    </location>
</feature>
<comment type="subcellular location">
    <subcellularLocation>
        <location evidence="1">Cell membrane</location>
        <topology evidence="1">Multi-pass membrane protein</topology>
    </subcellularLocation>
</comment>
<reference evidence="8" key="1">
    <citation type="submission" date="2016-10" db="EMBL/GenBank/DDBJ databases">
        <authorList>
            <person name="Varghese N."/>
            <person name="Submissions S."/>
        </authorList>
    </citation>
    <scope>NUCLEOTIDE SEQUENCE [LARGE SCALE GENOMIC DNA]</scope>
    <source>
        <strain evidence="8">DSM 26542</strain>
    </source>
</reference>
<proteinExistence type="predicted"/>
<feature type="transmembrane region" description="Helical" evidence="6">
    <location>
        <begin position="44"/>
        <end position="64"/>
    </location>
</feature>
<sequence>MNKLFIKNIILNNLSLGLQFGSRWLLSISLLAMFGLRSFGVFSFIYSIANILVSVLPFGSQFYLIKEVQVDKSNEKELSKSIVFLLFLTGIVGVLIFILNLLFENDYGSLLYLGLVLGVVFSFNNILFSYLKGVGDFGFELKINGVFSILVFGLIGFLYLYGSLEVEAILYLLIIFNLITTFLAIYFSRYLNYRDILKHIDFSKQNLGAVFQQRKYFGLQDIVTASFVQGGMLLLPLLILDDVYGMYRGMLLIVAPFSLLNVAFSQVLLSQIKDKSKEQIGKVFHLLQRIMVPLLITVLVGLYVFKAIVLQYVAKLPLNDTTKVAFVGVCLIILSSFIYSGYEMLLIALDKQKLRLDIMIIGAVVNLITIFCLLPQYGLIGAISTNVISSVIVFGFIMFIGEMELKKVSKA</sequence>
<feature type="transmembrane region" description="Helical" evidence="6">
    <location>
        <begin position="222"/>
        <end position="240"/>
    </location>
</feature>
<evidence type="ECO:0000256" key="4">
    <source>
        <dbReference type="ARBA" id="ARBA00022989"/>
    </source>
</evidence>
<accession>A0A1I3RJW1</accession>
<dbReference type="GO" id="GO:0005886">
    <property type="term" value="C:plasma membrane"/>
    <property type="evidence" value="ECO:0007669"/>
    <property type="project" value="UniProtKB-SubCell"/>
</dbReference>
<gene>
    <name evidence="7" type="ORF">SAMN04487893_10871</name>
</gene>
<protein>
    <submittedName>
        <fullName evidence="7">Membrane protein involved in the export of O-antigen and teichoic acid</fullName>
    </submittedName>
</protein>
<dbReference type="AlphaFoldDB" id="A0A1I3RJW1"/>
<dbReference type="OrthoDB" id="5756412at2"/>
<feature type="transmembrane region" description="Helical" evidence="6">
    <location>
        <begin position="84"/>
        <end position="103"/>
    </location>
</feature>
<organism evidence="7 8">
    <name type="scientific">Myroides guanonis</name>
    <dbReference type="NCBI Taxonomy" id="1150112"/>
    <lineage>
        <taxon>Bacteria</taxon>
        <taxon>Pseudomonadati</taxon>
        <taxon>Bacteroidota</taxon>
        <taxon>Flavobacteriia</taxon>
        <taxon>Flavobacteriales</taxon>
        <taxon>Flavobacteriaceae</taxon>
        <taxon>Myroides</taxon>
    </lineage>
</organism>
<keyword evidence="5 6" id="KW-0472">Membrane</keyword>
<feature type="transmembrane region" description="Helical" evidence="6">
    <location>
        <begin position="290"/>
        <end position="312"/>
    </location>
</feature>
<feature type="transmembrane region" description="Helical" evidence="6">
    <location>
        <begin position="324"/>
        <end position="342"/>
    </location>
</feature>
<evidence type="ECO:0000256" key="2">
    <source>
        <dbReference type="ARBA" id="ARBA00022475"/>
    </source>
</evidence>
<keyword evidence="3 6" id="KW-0812">Transmembrane</keyword>
<dbReference type="Proteomes" id="UP000243887">
    <property type="component" value="Unassembled WGS sequence"/>
</dbReference>
<feature type="transmembrane region" description="Helical" evidence="6">
    <location>
        <begin position="168"/>
        <end position="188"/>
    </location>
</feature>
<feature type="transmembrane region" description="Helical" evidence="6">
    <location>
        <begin position="246"/>
        <end position="269"/>
    </location>
</feature>
<feature type="transmembrane region" description="Helical" evidence="6">
    <location>
        <begin position="143"/>
        <end position="162"/>
    </location>
</feature>
<evidence type="ECO:0000256" key="6">
    <source>
        <dbReference type="SAM" id="Phobius"/>
    </source>
</evidence>
<dbReference type="PANTHER" id="PTHR30250">
    <property type="entry name" value="PST FAMILY PREDICTED COLANIC ACID TRANSPORTER"/>
    <property type="match status" value="1"/>
</dbReference>
<dbReference type="PANTHER" id="PTHR30250:SF11">
    <property type="entry name" value="O-ANTIGEN TRANSPORTER-RELATED"/>
    <property type="match status" value="1"/>
</dbReference>
<evidence type="ECO:0000256" key="5">
    <source>
        <dbReference type="ARBA" id="ARBA00023136"/>
    </source>
</evidence>
<evidence type="ECO:0000313" key="7">
    <source>
        <dbReference type="EMBL" id="SFJ46883.1"/>
    </source>
</evidence>
<dbReference type="InterPro" id="IPR050833">
    <property type="entry name" value="Poly_Biosynth_Transport"/>
</dbReference>
<keyword evidence="8" id="KW-1185">Reference proteome</keyword>
<keyword evidence="2" id="KW-1003">Cell membrane</keyword>
<dbReference type="STRING" id="1150112.SAMN04487893_10871"/>
<dbReference type="EMBL" id="FORU01000008">
    <property type="protein sequence ID" value="SFJ46883.1"/>
    <property type="molecule type" value="Genomic_DNA"/>
</dbReference>
<evidence type="ECO:0000256" key="3">
    <source>
        <dbReference type="ARBA" id="ARBA00022692"/>
    </source>
</evidence>
<feature type="transmembrane region" description="Helical" evidence="6">
    <location>
        <begin position="109"/>
        <end position="131"/>
    </location>
</feature>
<evidence type="ECO:0000256" key="1">
    <source>
        <dbReference type="ARBA" id="ARBA00004651"/>
    </source>
</evidence>
<name>A0A1I3RJW1_9FLAO</name>
<keyword evidence="4 6" id="KW-1133">Transmembrane helix</keyword>